<protein>
    <submittedName>
        <fullName evidence="1">Uncharacterized protein</fullName>
    </submittedName>
</protein>
<gene>
    <name evidence="1" type="ORF">MNBD_BACTEROID03-712</name>
</gene>
<evidence type="ECO:0000313" key="1">
    <source>
        <dbReference type="EMBL" id="VAW10471.1"/>
    </source>
</evidence>
<organism evidence="1">
    <name type="scientific">hydrothermal vent metagenome</name>
    <dbReference type="NCBI Taxonomy" id="652676"/>
    <lineage>
        <taxon>unclassified sequences</taxon>
        <taxon>metagenomes</taxon>
        <taxon>ecological metagenomes</taxon>
    </lineage>
</organism>
<proteinExistence type="predicted"/>
<reference evidence="1" key="1">
    <citation type="submission" date="2018-06" db="EMBL/GenBank/DDBJ databases">
        <authorList>
            <person name="Zhirakovskaya E."/>
        </authorList>
    </citation>
    <scope>NUCLEOTIDE SEQUENCE</scope>
</reference>
<name>A0A3B0SVQ4_9ZZZZ</name>
<dbReference type="AlphaFoldDB" id="A0A3B0SVQ4"/>
<sequence>MKTNKHPNTENKRKGFNIKTIPGYVKNYAKNCRYSFNTMLSL</sequence>
<dbReference type="EMBL" id="UOEL01000023">
    <property type="protein sequence ID" value="VAW10471.1"/>
    <property type="molecule type" value="Genomic_DNA"/>
</dbReference>
<accession>A0A3B0SVQ4</accession>